<dbReference type="AlphaFoldDB" id="A0AAD4VDF9"/>
<proteinExistence type="predicted"/>
<protein>
    <submittedName>
        <fullName evidence="2">Uncharacterized protein</fullName>
    </submittedName>
</protein>
<sequence>MNWIFTGGRPLGLAHSHENEVFVADAEKPEADFGLANDANDDNRKVITENLPQVESSSGDDPRSDTSSTCEAAAGLLRSISLVNVYRDVVAQSGACWDVVVLLNTYSCSCSCSSWRLSIDSSGTESKLIGGSHADASCLLPMEEVEWNEDVASSDVIKWLEWTGEKHNGTGVVAQVELTKTQVANDNGIRGQT</sequence>
<comment type="caution">
    <text evidence="2">The sequence shown here is derived from an EMBL/GenBank/DDBJ whole genome shotgun (WGS) entry which is preliminary data.</text>
</comment>
<feature type="region of interest" description="Disordered" evidence="1">
    <location>
        <begin position="49"/>
        <end position="68"/>
    </location>
</feature>
<dbReference type="PANTHER" id="PTHR47451:SF1">
    <property type="entry name" value="ARM REPEAT SUPERFAMILY PROTEIN"/>
    <property type="match status" value="1"/>
</dbReference>
<evidence type="ECO:0000313" key="3">
    <source>
        <dbReference type="Proteomes" id="UP001054821"/>
    </source>
</evidence>
<gene>
    <name evidence="2" type="ORF">L3X38_031329</name>
</gene>
<keyword evidence="3" id="KW-1185">Reference proteome</keyword>
<reference evidence="2 3" key="1">
    <citation type="journal article" date="2022" name="G3 (Bethesda)">
        <title>Whole-genome sequence and methylome profiling of the almond [Prunus dulcis (Mill.) D.A. Webb] cultivar 'Nonpareil'.</title>
        <authorList>
            <person name="D'Amico-Willman K.M."/>
            <person name="Ouma W.Z."/>
            <person name="Meulia T."/>
            <person name="Sideli G.M."/>
            <person name="Gradziel T.M."/>
            <person name="Fresnedo-Ramirez J."/>
        </authorList>
    </citation>
    <scope>NUCLEOTIDE SEQUENCE [LARGE SCALE GENOMIC DNA]</scope>
    <source>
        <strain evidence="2">Clone GOH B32 T37-40</strain>
    </source>
</reference>
<accession>A0AAD4VDF9</accession>
<name>A0AAD4VDF9_PRUDU</name>
<dbReference type="PANTHER" id="PTHR47451">
    <property type="entry name" value="ARM REPEAT SUPERFAMILY PROTEIN"/>
    <property type="match status" value="1"/>
</dbReference>
<evidence type="ECO:0000256" key="1">
    <source>
        <dbReference type="SAM" id="MobiDB-lite"/>
    </source>
</evidence>
<organism evidence="2 3">
    <name type="scientific">Prunus dulcis</name>
    <name type="common">Almond</name>
    <name type="synonym">Amygdalus dulcis</name>
    <dbReference type="NCBI Taxonomy" id="3755"/>
    <lineage>
        <taxon>Eukaryota</taxon>
        <taxon>Viridiplantae</taxon>
        <taxon>Streptophyta</taxon>
        <taxon>Embryophyta</taxon>
        <taxon>Tracheophyta</taxon>
        <taxon>Spermatophyta</taxon>
        <taxon>Magnoliopsida</taxon>
        <taxon>eudicotyledons</taxon>
        <taxon>Gunneridae</taxon>
        <taxon>Pentapetalae</taxon>
        <taxon>rosids</taxon>
        <taxon>fabids</taxon>
        <taxon>Rosales</taxon>
        <taxon>Rosaceae</taxon>
        <taxon>Amygdaloideae</taxon>
        <taxon>Amygdaleae</taxon>
        <taxon>Prunus</taxon>
    </lineage>
</organism>
<evidence type="ECO:0000313" key="2">
    <source>
        <dbReference type="EMBL" id="KAI5322257.1"/>
    </source>
</evidence>
<feature type="compositionally biased region" description="Polar residues" evidence="1">
    <location>
        <begin position="50"/>
        <end position="68"/>
    </location>
</feature>
<dbReference type="Proteomes" id="UP001054821">
    <property type="component" value="Chromosome 6"/>
</dbReference>
<dbReference type="EMBL" id="JAJFAZ020000006">
    <property type="protein sequence ID" value="KAI5322257.1"/>
    <property type="molecule type" value="Genomic_DNA"/>
</dbReference>